<evidence type="ECO:0000256" key="4">
    <source>
        <dbReference type="SAM" id="MobiDB-lite"/>
    </source>
</evidence>
<evidence type="ECO:0000259" key="5">
    <source>
        <dbReference type="PROSITE" id="PS51319"/>
    </source>
</evidence>
<reference evidence="6" key="1">
    <citation type="journal article" date="2003" name="Science">
        <title>In-depth view of structure, activity, and evolution of rice chromosome 10.</title>
        <authorList>
            <consortium name="Rice Chromosome 10 Sequencing Consortium"/>
        </authorList>
    </citation>
    <scope>NUCLEOTIDE SEQUENCE [LARGE SCALE GENOMIC DNA]</scope>
</reference>
<feature type="region of interest" description="Disordered" evidence="4">
    <location>
        <begin position="164"/>
        <end position="196"/>
    </location>
</feature>
<dbReference type="SUPFAM" id="SSF47676">
    <property type="entry name" value="Conserved domain common to transcription factors TFIIS, elongin A, CRSP70"/>
    <property type="match status" value="1"/>
</dbReference>
<sequence>MAAGGEAIPEERWKELVRSLGTEQLVDAIYVAIDDLSARERDTISPELWRRLGDRRAAYKNPFARDGLGSGCSAGEDEVEKIKTKLVAVVGEDGGNPRSDSSSSEAVVELLRALQAVPMTFETLEASKIGKAISGLRKHSSEQVRDLAAALYKSWKALVDEHLTRKPPAPPTKTASALGAADHANKANTAAPRKAACNKRKEAPALAPEMDEAKLEAARKKLRERYRDEETAKKQRKIQVYYVLLSQMDRQWMYADRRSKEFIEGVHYLLRVAEANKRNGFICCPCNKCKNQKEYSASRTIHFHLFESGFMPSYNCWTSHDEQGVEMEEDEAEDENIPDWAQYTGFEGNQTGEVDLDAGDNDAADDLRQMLQDAKEDCESEKEAHKLERMLEDHRTSLYPGCEQGHKKLDTTLEFLQ</sequence>
<evidence type="ECO:0000256" key="3">
    <source>
        <dbReference type="PROSITE-ProRule" id="PRU00649"/>
    </source>
</evidence>
<dbReference type="AlphaFoldDB" id="Q109V7"/>
<reference evidence="6" key="3">
    <citation type="submission" date="2006-07" db="EMBL/GenBank/DDBJ databases">
        <authorList>
            <person name="Buell R."/>
        </authorList>
    </citation>
    <scope>NUCLEOTIDE SEQUENCE</scope>
</reference>
<dbReference type="InterPro" id="IPR003617">
    <property type="entry name" value="TFIIS/CRSP70_N_sub"/>
</dbReference>
<dbReference type="InterPro" id="IPR029480">
    <property type="entry name" value="Transpos_assoc"/>
</dbReference>
<dbReference type="SMART" id="SM00509">
    <property type="entry name" value="TFS2N"/>
    <property type="match status" value="1"/>
</dbReference>
<gene>
    <name evidence="6" type="ordered locus">LOC_Os10g18026</name>
</gene>
<dbReference type="GO" id="GO:0005634">
    <property type="term" value="C:nucleus"/>
    <property type="evidence" value="ECO:0007669"/>
    <property type="project" value="UniProtKB-SubCell"/>
</dbReference>
<dbReference type="Gene3D" id="1.20.930.10">
    <property type="entry name" value="Conserved domain common to transcription factors TFIIS, elongin A, CRSP70"/>
    <property type="match status" value="1"/>
</dbReference>
<protein>
    <submittedName>
        <fullName evidence="6">Transposon protein, putative, CACTA, En/Spm sub-class</fullName>
    </submittedName>
</protein>
<dbReference type="InterPro" id="IPR035441">
    <property type="entry name" value="TFIIS/LEDGF_dom_sf"/>
</dbReference>
<dbReference type="CDD" id="cd00183">
    <property type="entry name" value="TFIIS_I"/>
    <property type="match status" value="1"/>
</dbReference>
<dbReference type="PROSITE" id="PS51319">
    <property type="entry name" value="TFIIS_N"/>
    <property type="match status" value="1"/>
</dbReference>
<feature type="compositionally biased region" description="Low complexity" evidence="4">
    <location>
        <begin position="172"/>
        <end position="191"/>
    </location>
</feature>
<feature type="domain" description="TFIIS N-terminal" evidence="5">
    <location>
        <begin position="77"/>
        <end position="162"/>
    </location>
</feature>
<dbReference type="Pfam" id="PF13963">
    <property type="entry name" value="Transpos_assoc"/>
    <property type="match status" value="1"/>
</dbReference>
<accession>Q109V7</accession>
<dbReference type="PANTHER" id="PTHR46554">
    <property type="entry name" value="MEDIATOR OF RNA POLYMERASE II TRANSCRIPTION SUBUNIT 26A-RELATED"/>
    <property type="match status" value="1"/>
</dbReference>
<keyword evidence="2 3" id="KW-0539">Nucleus</keyword>
<dbReference type="InterPro" id="IPR017923">
    <property type="entry name" value="TFIIS_N"/>
</dbReference>
<proteinExistence type="predicted"/>
<dbReference type="Pfam" id="PF08711">
    <property type="entry name" value="Med26"/>
    <property type="match status" value="1"/>
</dbReference>
<evidence type="ECO:0000256" key="2">
    <source>
        <dbReference type="ARBA" id="ARBA00023242"/>
    </source>
</evidence>
<reference evidence="6" key="2">
    <citation type="submission" date="2003-05" db="EMBL/GenBank/DDBJ databases">
        <authorList>
            <person name="Buell C.R."/>
            <person name="Wing R.A."/>
            <person name="McCombie W.R."/>
            <person name="Messing J."/>
            <person name="Yuan Q."/>
            <person name="Ouyang S."/>
        </authorList>
    </citation>
    <scope>NUCLEOTIDE SEQUENCE</scope>
</reference>
<dbReference type="PANTHER" id="PTHR46554:SF5">
    <property type="entry name" value="OS10G0327400 PROTEIN"/>
    <property type="match status" value="1"/>
</dbReference>
<comment type="subcellular location">
    <subcellularLocation>
        <location evidence="1 3">Nucleus</location>
    </subcellularLocation>
</comment>
<organism evidence="6">
    <name type="scientific">Oryza sativa subsp. japonica</name>
    <name type="common">Rice</name>
    <dbReference type="NCBI Taxonomy" id="39947"/>
    <lineage>
        <taxon>Eukaryota</taxon>
        <taxon>Viridiplantae</taxon>
        <taxon>Streptophyta</taxon>
        <taxon>Embryophyta</taxon>
        <taxon>Tracheophyta</taxon>
        <taxon>Spermatophyta</taxon>
        <taxon>Magnoliopsida</taxon>
        <taxon>Liliopsida</taxon>
        <taxon>Poales</taxon>
        <taxon>Poaceae</taxon>
        <taxon>BOP clade</taxon>
        <taxon>Oryzoideae</taxon>
        <taxon>Oryzeae</taxon>
        <taxon>Oryzinae</taxon>
        <taxon>Oryza</taxon>
        <taxon>Oryza sativa</taxon>
    </lineage>
</organism>
<dbReference type="EMBL" id="DP000086">
    <property type="protein sequence ID" value="ABG66008.1"/>
    <property type="molecule type" value="Genomic_DNA"/>
</dbReference>
<evidence type="ECO:0000256" key="1">
    <source>
        <dbReference type="ARBA" id="ARBA00004123"/>
    </source>
</evidence>
<name>Q109V7_ORYSJ</name>
<evidence type="ECO:0000313" key="6">
    <source>
        <dbReference type="EMBL" id="ABG66008.1"/>
    </source>
</evidence>